<keyword evidence="5 11" id="KW-0472">Membrane</keyword>
<dbReference type="RefSeq" id="WP_196607923.1">
    <property type="nucleotide sequence ID" value="NZ_VRYY01000021.1"/>
</dbReference>
<keyword evidence="14" id="KW-1185">Reference proteome</keyword>
<feature type="modified residue" description="Pyruvic acid (Ser); by autocatalysis" evidence="11">
    <location>
        <position position="182"/>
    </location>
</feature>
<keyword evidence="4 11" id="KW-0443">Lipid metabolism</keyword>
<dbReference type="NCBIfam" id="NF003678">
    <property type="entry name" value="PRK05305.1-2"/>
    <property type="match status" value="1"/>
</dbReference>
<feature type="chain" id="PRO_5044938610" description="Phosphatidylserine decarboxylase alpha chain" evidence="11">
    <location>
        <begin position="182"/>
        <end position="214"/>
    </location>
</feature>
<comment type="catalytic activity">
    <reaction evidence="11">
        <text>a 1,2-diacyl-sn-glycero-3-phospho-L-serine + H(+) = a 1,2-diacyl-sn-glycero-3-phosphoethanolamine + CO2</text>
        <dbReference type="Rhea" id="RHEA:20828"/>
        <dbReference type="ChEBI" id="CHEBI:15378"/>
        <dbReference type="ChEBI" id="CHEBI:16526"/>
        <dbReference type="ChEBI" id="CHEBI:57262"/>
        <dbReference type="ChEBI" id="CHEBI:64612"/>
        <dbReference type="EC" id="4.1.1.65"/>
    </reaction>
</comment>
<keyword evidence="12" id="KW-1133">Transmembrane helix</keyword>
<sequence length="214" mass="23154">MRKASIGITPEGVPAIGLCVLVTLSLAMLGCATGSFVFMLLTWFCCHFFRDPERVTPTAPGLAVSPADGKVVRVQTMPDPFTGQPRTAVCIFMNVFSVHVNRAPVAGTVTGIAYHPGKFLNAAWDKASTDNERCAYQMTGEGGSTWTFVQIAGLIARRIVCRTDEGDVLTRGERFGMIRFGSRVDLYLPDDYSPAVNVGEQVFAGQTIVARRNA</sequence>
<comment type="subunit">
    <text evidence="11">Heterodimer of a large membrane-associated beta subunit and a small pyruvoyl-containing alpha subunit.</text>
</comment>
<dbReference type="EMBL" id="VRYY01000021">
    <property type="protein sequence ID" value="MBG3875649.1"/>
    <property type="molecule type" value="Genomic_DNA"/>
</dbReference>
<feature type="site" description="Cleavage (non-hydrolytic); by autocatalysis" evidence="11">
    <location>
        <begin position="181"/>
        <end position="182"/>
    </location>
</feature>
<dbReference type="PANTHER" id="PTHR35809:SF1">
    <property type="entry name" value="ARCHAETIDYLSERINE DECARBOXYLASE PROENZYME-RELATED"/>
    <property type="match status" value="1"/>
</dbReference>
<evidence type="ECO:0000256" key="9">
    <source>
        <dbReference type="ARBA" id="ARBA00023264"/>
    </source>
</evidence>
<keyword evidence="8 11" id="KW-0456">Lyase</keyword>
<dbReference type="GO" id="GO:0004609">
    <property type="term" value="F:phosphatidylserine decarboxylase activity"/>
    <property type="evidence" value="ECO:0007669"/>
    <property type="project" value="UniProtKB-EC"/>
</dbReference>
<keyword evidence="6 11" id="KW-0865">Zymogen</keyword>
<comment type="pathway">
    <text evidence="11">Phospholipid metabolism; phosphatidylethanolamine biosynthesis; phosphatidylethanolamine from CDP-diacylglycerol: step 2/2.</text>
</comment>
<feature type="active site" description="Schiff-base intermediate with substrate; via pyruvic acid" evidence="11">
    <location>
        <position position="182"/>
    </location>
</feature>
<reference evidence="13 14" key="1">
    <citation type="submission" date="2019-08" db="EMBL/GenBank/DDBJ databases">
        <authorList>
            <person name="Luo N."/>
        </authorList>
    </citation>
    <scope>NUCLEOTIDE SEQUENCE [LARGE SCALE GENOMIC DNA]</scope>
    <source>
        <strain evidence="13 14">NCIMB 9442</strain>
    </source>
</reference>
<accession>A0ABS0IZN7</accession>
<evidence type="ECO:0000256" key="2">
    <source>
        <dbReference type="ARBA" id="ARBA00022516"/>
    </source>
</evidence>
<evidence type="ECO:0000256" key="5">
    <source>
        <dbReference type="ARBA" id="ARBA00023136"/>
    </source>
</evidence>
<dbReference type="Pfam" id="PF02666">
    <property type="entry name" value="PS_Dcarbxylase"/>
    <property type="match status" value="1"/>
</dbReference>
<keyword evidence="12" id="KW-0812">Transmembrane</keyword>
<comment type="PTM">
    <text evidence="11">Is synthesized initially as an inactive proenzyme. Formation of the active enzyme involves a self-maturation process in which the active site pyruvoyl group is generated from an internal serine residue via an autocatalytic post-translational modification. Two non-identical subunits are generated from the proenzyme in this reaction, and the pyruvate is formed at the N-terminus of the alpha chain, which is derived from the carboxyl end of the proenzyme. The post-translation cleavage follows an unusual pathway, termed non-hydrolytic serinolysis, in which the side chain hydroxyl group of the serine supplies its oxygen atom to form the C-terminus of the beta chain, while the remainder of the serine residue undergoes an oxidative deamination to produce ammonia and the pyruvoyl prosthetic group on the alpha chain.</text>
</comment>
<keyword evidence="3 11" id="KW-0210">Decarboxylase</keyword>
<comment type="subcellular location">
    <subcellularLocation>
        <location evidence="11">Cell membrane</location>
        <topology evidence="11">Peripheral membrane protein</topology>
    </subcellularLocation>
</comment>
<evidence type="ECO:0000313" key="13">
    <source>
        <dbReference type="EMBL" id="MBG3875649.1"/>
    </source>
</evidence>
<keyword evidence="10 11" id="KW-0670">Pyruvate</keyword>
<dbReference type="InterPro" id="IPR033175">
    <property type="entry name" value="PSD-A"/>
</dbReference>
<evidence type="ECO:0000256" key="11">
    <source>
        <dbReference type="HAMAP-Rule" id="MF_00664"/>
    </source>
</evidence>
<evidence type="ECO:0000313" key="14">
    <source>
        <dbReference type="Proteomes" id="UP001194469"/>
    </source>
</evidence>
<dbReference type="PROSITE" id="PS51257">
    <property type="entry name" value="PROKAR_LIPOPROTEIN"/>
    <property type="match status" value="1"/>
</dbReference>
<gene>
    <name evidence="11" type="primary">psd</name>
    <name evidence="13" type="ORF">FVW20_01050</name>
</gene>
<dbReference type="NCBIfam" id="NF003685">
    <property type="entry name" value="PRK05305.2-5"/>
    <property type="match status" value="1"/>
</dbReference>
<comment type="function">
    <text evidence="11">Catalyzes the formation of phosphatidylethanolamine (PtdEtn) from phosphatidylserine (PtdSer).</text>
</comment>
<dbReference type="HAMAP" id="MF_00664">
    <property type="entry name" value="PS_decarb_PSD_A"/>
    <property type="match status" value="1"/>
</dbReference>
<evidence type="ECO:0000256" key="3">
    <source>
        <dbReference type="ARBA" id="ARBA00022793"/>
    </source>
</evidence>
<comment type="similarity">
    <text evidence="11">Belongs to the phosphatidylserine decarboxylase family. PSD-A subfamily.</text>
</comment>
<evidence type="ECO:0000256" key="1">
    <source>
        <dbReference type="ARBA" id="ARBA00022475"/>
    </source>
</evidence>
<evidence type="ECO:0000256" key="10">
    <source>
        <dbReference type="ARBA" id="ARBA00023317"/>
    </source>
</evidence>
<comment type="cofactor">
    <cofactor evidence="11">
        <name>pyruvate</name>
        <dbReference type="ChEBI" id="CHEBI:15361"/>
    </cofactor>
    <text evidence="11">Binds 1 pyruvoyl group covalently per subunit.</text>
</comment>
<comment type="caution">
    <text evidence="13">The sequence shown here is derived from an EMBL/GenBank/DDBJ whole genome shotgun (WGS) entry which is preliminary data.</text>
</comment>
<name>A0ABS0IZN7_9BACT</name>
<dbReference type="InterPro" id="IPR003817">
    <property type="entry name" value="PS_Dcarbxylase"/>
</dbReference>
<feature type="chain" id="PRO_5044938611" description="Phosphatidylserine decarboxylase beta chain" evidence="11">
    <location>
        <begin position="1"/>
        <end position="181"/>
    </location>
</feature>
<evidence type="ECO:0000256" key="7">
    <source>
        <dbReference type="ARBA" id="ARBA00023209"/>
    </source>
</evidence>
<evidence type="ECO:0000256" key="4">
    <source>
        <dbReference type="ARBA" id="ARBA00023098"/>
    </source>
</evidence>
<evidence type="ECO:0000256" key="8">
    <source>
        <dbReference type="ARBA" id="ARBA00023239"/>
    </source>
</evidence>
<evidence type="ECO:0000256" key="6">
    <source>
        <dbReference type="ARBA" id="ARBA00023145"/>
    </source>
</evidence>
<proteinExistence type="inferred from homology"/>
<keyword evidence="7 11" id="KW-0594">Phospholipid biosynthesis</keyword>
<keyword evidence="2 11" id="KW-0444">Lipid biosynthesis</keyword>
<feature type="transmembrane region" description="Helical" evidence="12">
    <location>
        <begin position="12"/>
        <end position="44"/>
    </location>
</feature>
<keyword evidence="9 11" id="KW-1208">Phospholipid metabolism</keyword>
<evidence type="ECO:0000256" key="12">
    <source>
        <dbReference type="SAM" id="Phobius"/>
    </source>
</evidence>
<dbReference type="Proteomes" id="UP001194469">
    <property type="component" value="Unassembled WGS sequence"/>
</dbReference>
<organism evidence="13 14">
    <name type="scientific">Nitratidesulfovibrio oxamicus</name>
    <dbReference type="NCBI Taxonomy" id="32016"/>
    <lineage>
        <taxon>Bacteria</taxon>
        <taxon>Pseudomonadati</taxon>
        <taxon>Thermodesulfobacteriota</taxon>
        <taxon>Desulfovibrionia</taxon>
        <taxon>Desulfovibrionales</taxon>
        <taxon>Desulfovibrionaceae</taxon>
        <taxon>Nitratidesulfovibrio</taxon>
    </lineage>
</organism>
<dbReference type="PANTHER" id="PTHR35809">
    <property type="entry name" value="ARCHAETIDYLSERINE DECARBOXYLASE PROENZYME-RELATED"/>
    <property type="match status" value="1"/>
</dbReference>
<protein>
    <recommendedName>
        <fullName evidence="11">Phosphatidylserine decarboxylase proenzyme</fullName>
        <ecNumber evidence="11">4.1.1.65</ecNumber>
    </recommendedName>
    <component>
        <recommendedName>
            <fullName evidence="11">Phosphatidylserine decarboxylase alpha chain</fullName>
        </recommendedName>
    </component>
    <component>
        <recommendedName>
            <fullName evidence="11">Phosphatidylserine decarboxylase beta chain</fullName>
        </recommendedName>
    </component>
</protein>
<keyword evidence="1 11" id="KW-1003">Cell membrane</keyword>
<dbReference type="EC" id="4.1.1.65" evidence="11"/>